<dbReference type="InterPro" id="IPR029033">
    <property type="entry name" value="His_PPase_superfam"/>
</dbReference>
<evidence type="ECO:0000313" key="2">
    <source>
        <dbReference type="Proteomes" id="UP000279859"/>
    </source>
</evidence>
<dbReference type="CDD" id="cd07067">
    <property type="entry name" value="HP_PGM_like"/>
    <property type="match status" value="1"/>
</dbReference>
<dbReference type="PROSITE" id="PS00175">
    <property type="entry name" value="PG_MUTASE"/>
    <property type="match status" value="1"/>
</dbReference>
<keyword evidence="2" id="KW-1185">Reference proteome</keyword>
<dbReference type="InterPro" id="IPR050275">
    <property type="entry name" value="PGM_Phosphatase"/>
</dbReference>
<name>A0A3M8KVY1_9MICO</name>
<sequence>MRLLLIRHGQTPSNVRGALDTLVPGPGLTPLGLQQAAAIPNALADEPIDALYASVQTRAQLTIAPLADALGLPVIVREGLREVGAGDLEMNNDRVSVERYHDVAFGWAAGDLDRRMPGGESGAEVFGRFDAVIEEMAASGATTVACVSHGQVIRAWTAARADNISVEFAARHELHNTAVVALEGSPAGGWTALSWMGLAVGGGAVDEGLQTGPGGEPA</sequence>
<protein>
    <submittedName>
        <fullName evidence="1">Histidine phosphatase family protein</fullName>
    </submittedName>
</protein>
<dbReference type="PANTHER" id="PTHR48100:SF58">
    <property type="entry name" value="PE-PGRS FAMILY PROTEIN PE_PGRS11"/>
    <property type="match status" value="1"/>
</dbReference>
<dbReference type="RefSeq" id="WP_123046815.1">
    <property type="nucleotide sequence ID" value="NZ_RDSR01000029.1"/>
</dbReference>
<dbReference type="Proteomes" id="UP000279859">
    <property type="component" value="Unassembled WGS sequence"/>
</dbReference>
<dbReference type="SMART" id="SM00855">
    <property type="entry name" value="PGAM"/>
    <property type="match status" value="1"/>
</dbReference>
<dbReference type="InterPro" id="IPR013078">
    <property type="entry name" value="His_Pase_superF_clade-1"/>
</dbReference>
<dbReference type="SUPFAM" id="SSF53254">
    <property type="entry name" value="Phosphoglycerate mutase-like"/>
    <property type="match status" value="1"/>
</dbReference>
<dbReference type="Gene3D" id="3.40.50.1240">
    <property type="entry name" value="Phosphoglycerate mutase-like"/>
    <property type="match status" value="1"/>
</dbReference>
<organism evidence="1 2">
    <name type="scientific">Cryobacterium tepidiphilum</name>
    <dbReference type="NCBI Taxonomy" id="2486026"/>
    <lineage>
        <taxon>Bacteria</taxon>
        <taxon>Bacillati</taxon>
        <taxon>Actinomycetota</taxon>
        <taxon>Actinomycetes</taxon>
        <taxon>Micrococcales</taxon>
        <taxon>Microbacteriaceae</taxon>
        <taxon>Cryobacterium</taxon>
    </lineage>
</organism>
<dbReference type="PANTHER" id="PTHR48100">
    <property type="entry name" value="BROAD-SPECIFICITY PHOSPHATASE YOR283W-RELATED"/>
    <property type="match status" value="1"/>
</dbReference>
<comment type="caution">
    <text evidence="1">The sequence shown here is derived from an EMBL/GenBank/DDBJ whole genome shotgun (WGS) entry which is preliminary data.</text>
</comment>
<proteinExistence type="predicted"/>
<accession>A0A3M8KVY1</accession>
<dbReference type="OrthoDB" id="9793115at2"/>
<gene>
    <name evidence="1" type="ORF">EEJ31_13405</name>
</gene>
<dbReference type="GO" id="GO:0016791">
    <property type="term" value="F:phosphatase activity"/>
    <property type="evidence" value="ECO:0007669"/>
    <property type="project" value="TreeGrafter"/>
</dbReference>
<dbReference type="InterPro" id="IPR001345">
    <property type="entry name" value="PG/BPGM_mutase_AS"/>
</dbReference>
<dbReference type="Pfam" id="PF00300">
    <property type="entry name" value="His_Phos_1"/>
    <property type="match status" value="1"/>
</dbReference>
<reference evidence="1 2" key="1">
    <citation type="submission" date="2018-11" db="EMBL/GenBank/DDBJ databases">
        <title>Cryobacterium sp. nov., isolated from rhizosphere soil of lettuce.</title>
        <authorList>
            <person name="Wang Y."/>
        </authorList>
    </citation>
    <scope>NUCLEOTIDE SEQUENCE [LARGE SCALE GENOMIC DNA]</scope>
    <source>
        <strain evidence="1 2">NEAU-85</strain>
    </source>
</reference>
<dbReference type="AlphaFoldDB" id="A0A3M8KVY1"/>
<evidence type="ECO:0000313" key="1">
    <source>
        <dbReference type="EMBL" id="RNE56524.1"/>
    </source>
</evidence>
<dbReference type="EMBL" id="RDSR01000029">
    <property type="protein sequence ID" value="RNE56524.1"/>
    <property type="molecule type" value="Genomic_DNA"/>
</dbReference>
<dbReference type="GO" id="GO:0005737">
    <property type="term" value="C:cytoplasm"/>
    <property type="evidence" value="ECO:0007669"/>
    <property type="project" value="TreeGrafter"/>
</dbReference>